<comment type="caution">
    <text evidence="1">The sequence shown here is derived from an EMBL/GenBank/DDBJ whole genome shotgun (WGS) entry which is preliminary data.</text>
</comment>
<reference evidence="1" key="1">
    <citation type="journal article" date="2015" name="Nature">
        <title>Complex archaea that bridge the gap between prokaryotes and eukaryotes.</title>
        <authorList>
            <person name="Spang A."/>
            <person name="Saw J.H."/>
            <person name="Jorgensen S.L."/>
            <person name="Zaremba-Niedzwiedzka K."/>
            <person name="Martijn J."/>
            <person name="Lind A.E."/>
            <person name="van Eijk R."/>
            <person name="Schleper C."/>
            <person name="Guy L."/>
            <person name="Ettema T.J."/>
        </authorList>
    </citation>
    <scope>NUCLEOTIDE SEQUENCE</scope>
</reference>
<proteinExistence type="predicted"/>
<evidence type="ECO:0000313" key="1">
    <source>
        <dbReference type="EMBL" id="KKL94101.1"/>
    </source>
</evidence>
<feature type="non-terminal residue" evidence="1">
    <location>
        <position position="38"/>
    </location>
</feature>
<dbReference type="EMBL" id="LAZR01019015">
    <property type="protein sequence ID" value="KKL94101.1"/>
    <property type="molecule type" value="Genomic_DNA"/>
</dbReference>
<accession>A0A0F9GTV2</accession>
<protein>
    <submittedName>
        <fullName evidence="1">Uncharacterized protein</fullName>
    </submittedName>
</protein>
<name>A0A0F9GTV2_9ZZZZ</name>
<sequence>MVSEYGYITVTQLEAYTGIDYEATFATYTDAYVEAQIS</sequence>
<dbReference type="AlphaFoldDB" id="A0A0F9GTV2"/>
<organism evidence="1">
    <name type="scientific">marine sediment metagenome</name>
    <dbReference type="NCBI Taxonomy" id="412755"/>
    <lineage>
        <taxon>unclassified sequences</taxon>
        <taxon>metagenomes</taxon>
        <taxon>ecological metagenomes</taxon>
    </lineage>
</organism>
<gene>
    <name evidence="1" type="ORF">LCGC14_1868090</name>
</gene>